<organism evidence="1 2">
    <name type="scientific">Akkermansia muciniphila</name>
    <dbReference type="NCBI Taxonomy" id="239935"/>
    <lineage>
        <taxon>Bacteria</taxon>
        <taxon>Pseudomonadati</taxon>
        <taxon>Verrucomicrobiota</taxon>
        <taxon>Verrucomicrobiia</taxon>
        <taxon>Verrucomicrobiales</taxon>
        <taxon>Akkermansiaceae</taxon>
        <taxon>Akkermansia</taxon>
    </lineage>
</organism>
<name>A0A2N8HH44_9BACT</name>
<accession>A0A2N8HH44</accession>
<protein>
    <submittedName>
        <fullName evidence="1">Uncharacterized protein</fullName>
    </submittedName>
</protein>
<evidence type="ECO:0000313" key="2">
    <source>
        <dbReference type="Proteomes" id="UP000236000"/>
    </source>
</evidence>
<reference evidence="1 2" key="1">
    <citation type="journal article" date="2017" name="BMC Genomics">
        <title>Genome sequencing of 39 Akkermansia muciniphila isolates reveals its population structure, genomic and functional diverisity, and global distribution in mammalian gut microbiotas.</title>
        <authorList>
            <person name="Guo X."/>
            <person name="Li S."/>
            <person name="Zhang J."/>
            <person name="Wu F."/>
            <person name="Li X."/>
            <person name="Wu D."/>
            <person name="Zhang M."/>
            <person name="Ou Z."/>
            <person name="Jie Z."/>
            <person name="Yan Q."/>
            <person name="Li P."/>
            <person name="Yi J."/>
            <person name="Peng Y."/>
        </authorList>
    </citation>
    <scope>NUCLEOTIDE SEQUENCE [LARGE SCALE GENOMIC DNA]</scope>
    <source>
        <strain evidence="1 2">GP24</strain>
    </source>
</reference>
<evidence type="ECO:0000313" key="1">
    <source>
        <dbReference type="EMBL" id="PNC20389.1"/>
    </source>
</evidence>
<dbReference type="AlphaFoldDB" id="A0A2N8HH44"/>
<sequence length="63" mass="6891">MIDGRKCFRHGSIPACARQLPFPPSSRLPEFLSVAQGLRKVAAGGAFNGSVPLHRMVEWGRND</sequence>
<gene>
    <name evidence="1" type="ORF">CXU22_00995</name>
</gene>
<dbReference type="Proteomes" id="UP000236000">
    <property type="component" value="Unassembled WGS sequence"/>
</dbReference>
<proteinExistence type="predicted"/>
<comment type="caution">
    <text evidence="1">The sequence shown here is derived from an EMBL/GenBank/DDBJ whole genome shotgun (WGS) entry which is preliminary data.</text>
</comment>
<dbReference type="EMBL" id="PJKA01000002">
    <property type="protein sequence ID" value="PNC20389.1"/>
    <property type="molecule type" value="Genomic_DNA"/>
</dbReference>